<dbReference type="GO" id="GO:0005524">
    <property type="term" value="F:ATP binding"/>
    <property type="evidence" value="ECO:0007669"/>
    <property type="project" value="UniProtKB-UniRule"/>
</dbReference>
<proteinExistence type="predicted"/>
<evidence type="ECO:0000256" key="1">
    <source>
        <dbReference type="PROSITE-ProRule" id="PRU00409"/>
    </source>
</evidence>
<evidence type="ECO:0000259" key="2">
    <source>
        <dbReference type="PROSITE" id="PS50975"/>
    </source>
</evidence>
<keyword evidence="1" id="KW-0547">Nucleotide-binding</keyword>
<dbReference type="PANTHER" id="PTHR21621:SF0">
    <property type="entry name" value="BETA-CITRYLGLUTAMATE SYNTHASE B-RELATED"/>
    <property type="match status" value="1"/>
</dbReference>
<feature type="domain" description="ATP-grasp" evidence="2">
    <location>
        <begin position="80"/>
        <end position="255"/>
    </location>
</feature>
<protein>
    <submittedName>
        <fullName evidence="3">RimK-like ATP-grasp domain protein</fullName>
    </submittedName>
</protein>
<keyword evidence="1" id="KW-0067">ATP-binding</keyword>
<dbReference type="Gene3D" id="3.30.1490.20">
    <property type="entry name" value="ATP-grasp fold, A domain"/>
    <property type="match status" value="1"/>
</dbReference>
<dbReference type="PROSITE" id="PS50975">
    <property type="entry name" value="ATP_GRASP"/>
    <property type="match status" value="1"/>
</dbReference>
<dbReference type="Pfam" id="PF08443">
    <property type="entry name" value="RimK"/>
    <property type="match status" value="1"/>
</dbReference>
<dbReference type="InterPro" id="IPR013651">
    <property type="entry name" value="ATP-grasp_RimK-type"/>
</dbReference>
<dbReference type="InterPro" id="IPR011761">
    <property type="entry name" value="ATP-grasp"/>
</dbReference>
<reference evidence="3" key="1">
    <citation type="submission" date="2018-01" db="EMBL/GenBank/DDBJ databases">
        <authorList>
            <person name="Regsiter A."/>
            <person name="William W."/>
        </authorList>
    </citation>
    <scope>NUCLEOTIDE SEQUENCE</scope>
    <source>
        <strain evidence="3">TRIP AH-1</strain>
    </source>
</reference>
<dbReference type="Gene3D" id="3.30.470.20">
    <property type="entry name" value="ATP-grasp fold, B domain"/>
    <property type="match status" value="1"/>
</dbReference>
<sequence length="259" mass="30221">MEDHRFIALGSRLRGVPEVLTLGVKPNFMQYTAQQRELILRAERILFPSLNYAQFFTTIGKKIFPSLETHLYADEKIKQTTLFYMLGIPHPRTRVYYHLHHAGILEDFEFPFIAKLARNSARGRGVYLIRDREELDQYLRTVRVAYIQEFLPHERDLRVVLINYQPVLAYWRISRPDNFKTNVSLGGEISFDDVPVEGIKIAQESAIRCRFDDVGLDLIKSKEKWYLIEANMKYGRKGLQMKGLELKEIIRAGLLSGEI</sequence>
<dbReference type="EMBL" id="OJIN01000226">
    <property type="protein sequence ID" value="SPD76058.1"/>
    <property type="molecule type" value="Genomic_DNA"/>
</dbReference>
<evidence type="ECO:0000313" key="3">
    <source>
        <dbReference type="EMBL" id="SPD76058.1"/>
    </source>
</evidence>
<accession>A0A445N2Y3</accession>
<dbReference type="AlphaFoldDB" id="A0A445N2Y3"/>
<dbReference type="InterPro" id="IPR013815">
    <property type="entry name" value="ATP_grasp_subdomain_1"/>
</dbReference>
<dbReference type="GO" id="GO:0005737">
    <property type="term" value="C:cytoplasm"/>
    <property type="evidence" value="ECO:0007669"/>
    <property type="project" value="TreeGrafter"/>
</dbReference>
<dbReference type="GO" id="GO:0046872">
    <property type="term" value="F:metal ion binding"/>
    <property type="evidence" value="ECO:0007669"/>
    <property type="project" value="InterPro"/>
</dbReference>
<dbReference type="GO" id="GO:0016879">
    <property type="term" value="F:ligase activity, forming carbon-nitrogen bonds"/>
    <property type="evidence" value="ECO:0007669"/>
    <property type="project" value="TreeGrafter"/>
</dbReference>
<gene>
    <name evidence="3" type="ORF">PITCH_A800005</name>
</gene>
<name>A0A445N2Y3_9BACT</name>
<dbReference type="SUPFAM" id="SSF56059">
    <property type="entry name" value="Glutathione synthetase ATP-binding domain-like"/>
    <property type="match status" value="1"/>
</dbReference>
<organism evidence="3">
    <name type="scientific">uncultured Desulfobacterium sp</name>
    <dbReference type="NCBI Taxonomy" id="201089"/>
    <lineage>
        <taxon>Bacteria</taxon>
        <taxon>Pseudomonadati</taxon>
        <taxon>Thermodesulfobacteriota</taxon>
        <taxon>Desulfobacteria</taxon>
        <taxon>Desulfobacterales</taxon>
        <taxon>Desulfobacteriaceae</taxon>
        <taxon>Desulfobacterium</taxon>
        <taxon>environmental samples</taxon>
    </lineage>
</organism>
<dbReference type="PANTHER" id="PTHR21621">
    <property type="entry name" value="RIBOSOMAL PROTEIN S6 MODIFICATION PROTEIN"/>
    <property type="match status" value="1"/>
</dbReference>